<protein>
    <submittedName>
        <fullName evidence="3">Uncharacterized protein</fullName>
    </submittedName>
</protein>
<feature type="compositionally biased region" description="Low complexity" evidence="1">
    <location>
        <begin position="51"/>
        <end position="122"/>
    </location>
</feature>
<name>A0AAW0DGB7_9AGAR</name>
<evidence type="ECO:0000313" key="4">
    <source>
        <dbReference type="Proteomes" id="UP001383192"/>
    </source>
</evidence>
<evidence type="ECO:0000256" key="2">
    <source>
        <dbReference type="SAM" id="Phobius"/>
    </source>
</evidence>
<organism evidence="3 4">
    <name type="scientific">Paramarasmius palmivorus</name>
    <dbReference type="NCBI Taxonomy" id="297713"/>
    <lineage>
        <taxon>Eukaryota</taxon>
        <taxon>Fungi</taxon>
        <taxon>Dikarya</taxon>
        <taxon>Basidiomycota</taxon>
        <taxon>Agaricomycotina</taxon>
        <taxon>Agaricomycetes</taxon>
        <taxon>Agaricomycetidae</taxon>
        <taxon>Agaricales</taxon>
        <taxon>Marasmiineae</taxon>
        <taxon>Marasmiaceae</taxon>
        <taxon>Paramarasmius</taxon>
    </lineage>
</organism>
<comment type="caution">
    <text evidence="3">The sequence shown here is derived from an EMBL/GenBank/DDBJ whole genome shotgun (WGS) entry which is preliminary data.</text>
</comment>
<proteinExistence type="predicted"/>
<evidence type="ECO:0000313" key="3">
    <source>
        <dbReference type="EMBL" id="KAK7049656.1"/>
    </source>
</evidence>
<dbReference type="EMBL" id="JAYKXP010000016">
    <property type="protein sequence ID" value="KAK7049656.1"/>
    <property type="molecule type" value="Genomic_DNA"/>
</dbReference>
<feature type="region of interest" description="Disordered" evidence="1">
    <location>
        <begin position="302"/>
        <end position="375"/>
    </location>
</feature>
<sequence length="375" mass="38518">MNGNNDANALMQRQVLGGILSGVLGGAETAVSQIGDGVTSAIGGVTSAVGPILSPVLPTTTTTSTSARSTSPPSSTSSIPTVSPTTATTSSSSSSSSTFERSSTSSSASSTSSATPTTTSESVIETITTSNGQRHTVFVTQEATPTESAGPPPTHKSFLQNKPLSGFVFALAGVVGLVLIILIATFTMRRQRRKKLTNEALSYEPTPNFNDDMEQRLTDEKARRSYSSSGGGSVHGNYGPTVGYPGYGAGVQYPNYAPRSPNPVYDRSYGANASAEYPSYAPRSPNPAYDAYAGTAPQLPQLNVIGATPTPSSLMHGGTGPVQPSSTPSPPPAAAMPVTRVPSPPQLPAAFGNGSNGSIDERQHYLASDLKVANQ</sequence>
<feature type="region of interest" description="Disordered" evidence="1">
    <location>
        <begin position="48"/>
        <end position="122"/>
    </location>
</feature>
<keyword evidence="2" id="KW-0812">Transmembrane</keyword>
<evidence type="ECO:0000256" key="1">
    <source>
        <dbReference type="SAM" id="MobiDB-lite"/>
    </source>
</evidence>
<gene>
    <name evidence="3" type="ORF">VNI00_005687</name>
</gene>
<keyword evidence="2" id="KW-1133">Transmembrane helix</keyword>
<accession>A0AAW0DGB7</accession>
<dbReference type="Proteomes" id="UP001383192">
    <property type="component" value="Unassembled WGS sequence"/>
</dbReference>
<reference evidence="3 4" key="1">
    <citation type="submission" date="2024-01" db="EMBL/GenBank/DDBJ databases">
        <title>A draft genome for a cacao thread blight-causing isolate of Paramarasmius palmivorus.</title>
        <authorList>
            <person name="Baruah I.K."/>
            <person name="Bukari Y."/>
            <person name="Amoako-Attah I."/>
            <person name="Meinhardt L.W."/>
            <person name="Bailey B.A."/>
            <person name="Cohen S.P."/>
        </authorList>
    </citation>
    <scope>NUCLEOTIDE SEQUENCE [LARGE SCALE GENOMIC DNA]</scope>
    <source>
        <strain evidence="3 4">GH-12</strain>
    </source>
</reference>
<dbReference type="AlphaFoldDB" id="A0AAW0DGB7"/>
<keyword evidence="4" id="KW-1185">Reference proteome</keyword>
<feature type="transmembrane region" description="Helical" evidence="2">
    <location>
        <begin position="164"/>
        <end position="186"/>
    </location>
</feature>
<keyword evidence="2" id="KW-0472">Membrane</keyword>